<dbReference type="AlphaFoldDB" id="A0A0E9RIT8"/>
<reference evidence="1" key="1">
    <citation type="submission" date="2014-11" db="EMBL/GenBank/DDBJ databases">
        <authorList>
            <person name="Amaro Gonzalez C."/>
        </authorList>
    </citation>
    <scope>NUCLEOTIDE SEQUENCE</scope>
</reference>
<evidence type="ECO:0000313" key="1">
    <source>
        <dbReference type="EMBL" id="JAH28228.1"/>
    </source>
</evidence>
<organism evidence="1">
    <name type="scientific">Anguilla anguilla</name>
    <name type="common">European freshwater eel</name>
    <name type="synonym">Muraena anguilla</name>
    <dbReference type="NCBI Taxonomy" id="7936"/>
    <lineage>
        <taxon>Eukaryota</taxon>
        <taxon>Metazoa</taxon>
        <taxon>Chordata</taxon>
        <taxon>Craniata</taxon>
        <taxon>Vertebrata</taxon>
        <taxon>Euteleostomi</taxon>
        <taxon>Actinopterygii</taxon>
        <taxon>Neopterygii</taxon>
        <taxon>Teleostei</taxon>
        <taxon>Anguilliformes</taxon>
        <taxon>Anguillidae</taxon>
        <taxon>Anguilla</taxon>
    </lineage>
</organism>
<name>A0A0E9RIT8_ANGAN</name>
<protein>
    <submittedName>
        <fullName evidence="1">Uncharacterized protein</fullName>
    </submittedName>
</protein>
<reference evidence="1" key="2">
    <citation type="journal article" date="2015" name="Fish Shellfish Immunol.">
        <title>Early steps in the European eel (Anguilla anguilla)-Vibrio vulnificus interaction in the gills: Role of the RtxA13 toxin.</title>
        <authorList>
            <person name="Callol A."/>
            <person name="Pajuelo D."/>
            <person name="Ebbesson L."/>
            <person name="Teles M."/>
            <person name="MacKenzie S."/>
            <person name="Amaro C."/>
        </authorList>
    </citation>
    <scope>NUCLEOTIDE SEQUENCE</scope>
</reference>
<proteinExistence type="predicted"/>
<sequence length="23" mass="2426">MACRACGVIGNVSQERPGIHTLI</sequence>
<dbReference type="EMBL" id="GBXM01080349">
    <property type="protein sequence ID" value="JAH28228.1"/>
    <property type="molecule type" value="Transcribed_RNA"/>
</dbReference>
<accession>A0A0E9RIT8</accession>